<feature type="compositionally biased region" description="Polar residues" evidence="1">
    <location>
        <begin position="378"/>
        <end position="400"/>
    </location>
</feature>
<proteinExistence type="predicted"/>
<feature type="region of interest" description="Disordered" evidence="1">
    <location>
        <begin position="577"/>
        <end position="599"/>
    </location>
</feature>
<dbReference type="EMBL" id="CAJHIA010000009">
    <property type="protein sequence ID" value="CAD6442877.1"/>
    <property type="molecule type" value="Genomic_DNA"/>
</dbReference>
<sequence>MTGRQGTPRPPTSTFIELRPRTRHTTSVPPLSLASTVSDSLKTIGEAFLRDCEGVSEKGVGCGDGSGNETAHGSARKGTELDKIPLCEWCETETRIKGYGEKKVLERGLENVTKSDGGLTRCRLEKLDEDKGLGLGGKKGVVVGLDGEEMVPSNPSSSSSISPMDTMKKSTGSTMMNERKIRKLIRDSSTPQEEIALLSDASNMGVSEDGNADDSTHSHSDTEPANFGQGELSNSSSSSNLSSPCSPSNIYVSIYDPAGRAFVPSKTKPLPKWMTLLPNNVNSEREDSHGDSCERIVGATASRASLPDAYADGASSSHSEDCPGGHGPSTSCQTEEEGKESTNSGISGDVTPKDQTPDSHSAKSTSDSTSASTRRPSVSTLSSLNIPSPPQRASKTTRARSVSIEEKLPRPNQHPASAYRRANRSSTIESALNKPGTFIQTAEYPDHPPKDISERPLTPYPKEDGPFQGSPFNPNNTHSRAQVPNLLTSSLSDFITPRKGSCCGLSTSLESASVGEIKRRERGESSFDSTFESFPRPEIGKSNSNYGTSLRMSPTLGFLDRGSEYLERYVPGVILPGGSAKEKEKEKEGRGRERGKEKEGIVDRIRRQRVGTVRFVYLFICLFICFASKKWPLRKGTWTH</sequence>
<accession>A0A8H2ZL56</accession>
<feature type="compositionally biased region" description="Basic and acidic residues" evidence="1">
    <location>
        <begin position="351"/>
        <end position="361"/>
    </location>
</feature>
<keyword evidence="2" id="KW-0812">Transmembrane</keyword>
<feature type="region of interest" description="Disordered" evidence="1">
    <location>
        <begin position="199"/>
        <end position="246"/>
    </location>
</feature>
<feature type="compositionally biased region" description="Basic and acidic residues" evidence="1">
    <location>
        <begin position="580"/>
        <end position="599"/>
    </location>
</feature>
<reference evidence="3" key="1">
    <citation type="submission" date="2020-10" db="EMBL/GenBank/DDBJ databases">
        <authorList>
            <person name="Kusch S."/>
        </authorList>
    </citation>
    <scope>NUCLEOTIDE SEQUENCE</scope>
    <source>
        <strain evidence="3">SwB9</strain>
    </source>
</reference>
<dbReference type="Proteomes" id="UP000624404">
    <property type="component" value="Unassembled WGS sequence"/>
</dbReference>
<protein>
    <submittedName>
        <fullName evidence="3">E555464e-faff-4a58-8ab6-dd93eefde0e6</fullName>
    </submittedName>
</protein>
<dbReference type="OrthoDB" id="8062037at2759"/>
<keyword evidence="2" id="KW-1133">Transmembrane helix</keyword>
<feature type="region of interest" description="Disordered" evidence="1">
    <location>
        <begin position="59"/>
        <end position="78"/>
    </location>
</feature>
<feature type="compositionally biased region" description="Basic and acidic residues" evidence="1">
    <location>
        <begin position="444"/>
        <end position="454"/>
    </location>
</feature>
<feature type="region of interest" description="Disordered" evidence="1">
    <location>
        <begin position="308"/>
        <end position="469"/>
    </location>
</feature>
<name>A0A8H2ZL56_9HELO</name>
<organism evidence="3 4">
    <name type="scientific">Sclerotinia trifoliorum</name>
    <dbReference type="NCBI Taxonomy" id="28548"/>
    <lineage>
        <taxon>Eukaryota</taxon>
        <taxon>Fungi</taxon>
        <taxon>Dikarya</taxon>
        <taxon>Ascomycota</taxon>
        <taxon>Pezizomycotina</taxon>
        <taxon>Leotiomycetes</taxon>
        <taxon>Helotiales</taxon>
        <taxon>Sclerotiniaceae</taxon>
        <taxon>Sclerotinia</taxon>
    </lineage>
</organism>
<feature type="compositionally biased region" description="Low complexity" evidence="1">
    <location>
        <begin position="362"/>
        <end position="377"/>
    </location>
</feature>
<feature type="compositionally biased region" description="Low complexity" evidence="1">
    <location>
        <begin position="232"/>
        <end position="246"/>
    </location>
</feature>
<keyword evidence="2" id="KW-0472">Membrane</keyword>
<dbReference type="AlphaFoldDB" id="A0A8H2ZL56"/>
<feature type="region of interest" description="Disordered" evidence="1">
    <location>
        <begin position="147"/>
        <end position="178"/>
    </location>
</feature>
<evidence type="ECO:0000313" key="4">
    <source>
        <dbReference type="Proteomes" id="UP000624404"/>
    </source>
</evidence>
<evidence type="ECO:0000256" key="1">
    <source>
        <dbReference type="SAM" id="MobiDB-lite"/>
    </source>
</evidence>
<feature type="region of interest" description="Disordered" evidence="1">
    <location>
        <begin position="1"/>
        <end position="31"/>
    </location>
</feature>
<feature type="transmembrane region" description="Helical" evidence="2">
    <location>
        <begin position="611"/>
        <end position="628"/>
    </location>
</feature>
<keyword evidence="4" id="KW-1185">Reference proteome</keyword>
<gene>
    <name evidence="3" type="ORF">SCLTRI_LOCUS2669</name>
</gene>
<feature type="compositionally biased region" description="Low complexity" evidence="1">
    <location>
        <begin position="152"/>
        <end position="163"/>
    </location>
</feature>
<evidence type="ECO:0000313" key="3">
    <source>
        <dbReference type="EMBL" id="CAD6442877.1"/>
    </source>
</evidence>
<comment type="caution">
    <text evidence="3">The sequence shown here is derived from an EMBL/GenBank/DDBJ whole genome shotgun (WGS) entry which is preliminary data.</text>
</comment>
<evidence type="ECO:0000256" key="2">
    <source>
        <dbReference type="SAM" id="Phobius"/>
    </source>
</evidence>